<dbReference type="OrthoDB" id="4691160at2759"/>
<name>A0A8H5GW44_9AGAR</name>
<feature type="chain" id="PRO_5034009914" evidence="1">
    <location>
        <begin position="21"/>
        <end position="104"/>
    </location>
</feature>
<comment type="caution">
    <text evidence="2">The sequence shown here is derived from an EMBL/GenBank/DDBJ whole genome shotgun (WGS) entry which is preliminary data.</text>
</comment>
<protein>
    <submittedName>
        <fullName evidence="2">Uncharacterized protein</fullName>
    </submittedName>
</protein>
<gene>
    <name evidence="2" type="ORF">D9758_005054</name>
</gene>
<evidence type="ECO:0000256" key="1">
    <source>
        <dbReference type="SAM" id="SignalP"/>
    </source>
</evidence>
<sequence length="104" mass="10885">MKLATTIVITALTLVGYVSAQGALIEDLSREPQICSSVVSSTFFASNDGECYPHDGLTPLRLGSDVSEDCAVTFYTDGDCTSSPSIATVGACFVDIQSFSIDCS</sequence>
<feature type="signal peptide" evidence="1">
    <location>
        <begin position="1"/>
        <end position="20"/>
    </location>
</feature>
<dbReference type="EMBL" id="JAACJM010000006">
    <property type="protein sequence ID" value="KAF5372161.1"/>
    <property type="molecule type" value="Genomic_DNA"/>
</dbReference>
<organism evidence="2 3">
    <name type="scientific">Tetrapyrgos nigripes</name>
    <dbReference type="NCBI Taxonomy" id="182062"/>
    <lineage>
        <taxon>Eukaryota</taxon>
        <taxon>Fungi</taxon>
        <taxon>Dikarya</taxon>
        <taxon>Basidiomycota</taxon>
        <taxon>Agaricomycotina</taxon>
        <taxon>Agaricomycetes</taxon>
        <taxon>Agaricomycetidae</taxon>
        <taxon>Agaricales</taxon>
        <taxon>Marasmiineae</taxon>
        <taxon>Marasmiaceae</taxon>
        <taxon>Tetrapyrgos</taxon>
    </lineage>
</organism>
<keyword evidence="1" id="KW-0732">Signal</keyword>
<dbReference type="AlphaFoldDB" id="A0A8H5GW44"/>
<accession>A0A8H5GW44</accession>
<dbReference type="Proteomes" id="UP000559256">
    <property type="component" value="Unassembled WGS sequence"/>
</dbReference>
<evidence type="ECO:0000313" key="2">
    <source>
        <dbReference type="EMBL" id="KAF5372161.1"/>
    </source>
</evidence>
<reference evidence="2 3" key="1">
    <citation type="journal article" date="2020" name="ISME J.">
        <title>Uncovering the hidden diversity of litter-decomposition mechanisms in mushroom-forming fungi.</title>
        <authorList>
            <person name="Floudas D."/>
            <person name="Bentzer J."/>
            <person name="Ahren D."/>
            <person name="Johansson T."/>
            <person name="Persson P."/>
            <person name="Tunlid A."/>
        </authorList>
    </citation>
    <scope>NUCLEOTIDE SEQUENCE [LARGE SCALE GENOMIC DNA]</scope>
    <source>
        <strain evidence="2 3">CBS 291.85</strain>
    </source>
</reference>
<keyword evidence="3" id="KW-1185">Reference proteome</keyword>
<evidence type="ECO:0000313" key="3">
    <source>
        <dbReference type="Proteomes" id="UP000559256"/>
    </source>
</evidence>
<proteinExistence type="predicted"/>